<dbReference type="AlphaFoldDB" id="A0A7I8DC48"/>
<dbReference type="Proteomes" id="UP000593802">
    <property type="component" value="Chromosome"/>
</dbReference>
<protein>
    <recommendedName>
        <fullName evidence="4">Outer membrane lipoprotein carrier protein LolA</fullName>
    </recommendedName>
</protein>
<evidence type="ECO:0000313" key="2">
    <source>
        <dbReference type="EMBL" id="BCJ87753.1"/>
    </source>
</evidence>
<dbReference type="EMBL" id="AP023366">
    <property type="protein sequence ID" value="BCJ87753.1"/>
    <property type="molecule type" value="Genomic_DNA"/>
</dbReference>
<evidence type="ECO:0000313" key="3">
    <source>
        <dbReference type="Proteomes" id="UP000593802"/>
    </source>
</evidence>
<keyword evidence="3" id="KW-1185">Reference proteome</keyword>
<sequence length="252" mass="28425">MNKRFIAALSLGLALLMSGCSLPLSAPNSTATPAKPEEKTMDPDGWNQILDSVDKNQTVTDFGIQASLETFERNNKHAARLYGDIILPDQAVISQTIDNQSYYLYQDKKTAYYRELGVWRPTERVAIPNVWQSLLSLKKLPAPPVFRLPDLSLLTNKDTEVYQFEADAIRFADWLPTANKTIPSRYTIYVDKKTRYIRQIDIVSTSSVSDIGTMVSNASIKFFNLGNKQTKIEMPEGLKQQLKNQQLSTPSQ</sequence>
<evidence type="ECO:0008006" key="4">
    <source>
        <dbReference type="Google" id="ProtNLM"/>
    </source>
</evidence>
<dbReference type="PROSITE" id="PS51257">
    <property type="entry name" value="PROKAR_LIPOPROTEIN"/>
    <property type="match status" value="1"/>
</dbReference>
<dbReference type="KEGG" id="eff:skT53_27380"/>
<organism evidence="2 3">
    <name type="scientific">Effusibacillus dendaii</name>
    <dbReference type="NCBI Taxonomy" id="2743772"/>
    <lineage>
        <taxon>Bacteria</taxon>
        <taxon>Bacillati</taxon>
        <taxon>Bacillota</taxon>
        <taxon>Bacilli</taxon>
        <taxon>Bacillales</taxon>
        <taxon>Alicyclobacillaceae</taxon>
        <taxon>Effusibacillus</taxon>
    </lineage>
</organism>
<proteinExistence type="predicted"/>
<dbReference type="RefSeq" id="WP_200758080.1">
    <property type="nucleotide sequence ID" value="NZ_AP023366.1"/>
</dbReference>
<feature type="chain" id="PRO_5038449642" description="Outer membrane lipoprotein carrier protein LolA" evidence="1">
    <location>
        <begin position="27"/>
        <end position="252"/>
    </location>
</feature>
<name>A0A7I8DC48_9BACL</name>
<evidence type="ECO:0000256" key="1">
    <source>
        <dbReference type="SAM" id="SignalP"/>
    </source>
</evidence>
<keyword evidence="1" id="KW-0732">Signal</keyword>
<feature type="signal peptide" evidence="1">
    <location>
        <begin position="1"/>
        <end position="26"/>
    </location>
</feature>
<gene>
    <name evidence="2" type="ORF">skT53_27380</name>
</gene>
<accession>A0A7I8DC48</accession>
<reference evidence="2 3" key="1">
    <citation type="submission" date="2020-08" db="EMBL/GenBank/DDBJ databases">
        <title>Complete Genome Sequence of Effusibacillus dendaii Strain skT53, Isolated from Farmland soil.</title>
        <authorList>
            <person name="Konishi T."/>
            <person name="Kawasaki H."/>
        </authorList>
    </citation>
    <scope>NUCLEOTIDE SEQUENCE [LARGE SCALE GENOMIC DNA]</scope>
    <source>
        <strain evidence="3">skT53</strain>
    </source>
</reference>